<dbReference type="Gene3D" id="1.20.1070.10">
    <property type="entry name" value="Rhodopsin 7-helix transmembrane proteins"/>
    <property type="match status" value="1"/>
</dbReference>
<organism evidence="7 9">
    <name type="scientific">Rotaria sordida</name>
    <dbReference type="NCBI Taxonomy" id="392033"/>
    <lineage>
        <taxon>Eukaryota</taxon>
        <taxon>Metazoa</taxon>
        <taxon>Spiralia</taxon>
        <taxon>Gnathifera</taxon>
        <taxon>Rotifera</taxon>
        <taxon>Eurotatoria</taxon>
        <taxon>Bdelloidea</taxon>
        <taxon>Philodinida</taxon>
        <taxon>Philodinidae</taxon>
        <taxon>Rotaria</taxon>
    </lineage>
</organism>
<dbReference type="PROSITE" id="PS50262">
    <property type="entry name" value="G_PROTEIN_RECEP_F1_2"/>
    <property type="match status" value="1"/>
</dbReference>
<feature type="transmembrane region" description="Helical" evidence="5">
    <location>
        <begin position="12"/>
        <end position="37"/>
    </location>
</feature>
<keyword evidence="4 5" id="KW-0472">Membrane</keyword>
<evidence type="ECO:0000313" key="8">
    <source>
        <dbReference type="EMBL" id="CAF3883595.1"/>
    </source>
</evidence>
<feature type="transmembrane region" description="Helical" evidence="5">
    <location>
        <begin position="142"/>
        <end position="166"/>
    </location>
</feature>
<feature type="transmembrane region" description="Helical" evidence="5">
    <location>
        <begin position="96"/>
        <end position="122"/>
    </location>
</feature>
<name>A0A813U7X6_9BILA</name>
<gene>
    <name evidence="8" type="ORF">JBS370_LOCUS19975</name>
    <name evidence="7" type="ORF">ZHD862_LOCUS3585</name>
</gene>
<comment type="caution">
    <text evidence="7">The sequence shown here is derived from an EMBL/GenBank/DDBJ whole genome shotgun (WGS) entry which is preliminary data.</text>
</comment>
<dbReference type="EMBL" id="CAJNOT010000079">
    <property type="protein sequence ID" value="CAF0824948.1"/>
    <property type="molecule type" value="Genomic_DNA"/>
</dbReference>
<accession>A0A813U7X6</accession>
<protein>
    <recommendedName>
        <fullName evidence="6">G-protein coupled receptors family 1 profile domain-containing protein</fullName>
    </recommendedName>
</protein>
<evidence type="ECO:0000256" key="3">
    <source>
        <dbReference type="ARBA" id="ARBA00022989"/>
    </source>
</evidence>
<dbReference type="SUPFAM" id="SSF81321">
    <property type="entry name" value="Family A G protein-coupled receptor-like"/>
    <property type="match status" value="1"/>
</dbReference>
<evidence type="ECO:0000256" key="4">
    <source>
        <dbReference type="ARBA" id="ARBA00023136"/>
    </source>
</evidence>
<evidence type="ECO:0000256" key="2">
    <source>
        <dbReference type="ARBA" id="ARBA00022692"/>
    </source>
</evidence>
<evidence type="ECO:0000313" key="9">
    <source>
        <dbReference type="Proteomes" id="UP000663864"/>
    </source>
</evidence>
<keyword evidence="3 5" id="KW-1133">Transmembrane helix</keyword>
<evidence type="ECO:0000256" key="1">
    <source>
        <dbReference type="ARBA" id="ARBA00004370"/>
    </source>
</evidence>
<reference evidence="7" key="1">
    <citation type="submission" date="2021-02" db="EMBL/GenBank/DDBJ databases">
        <authorList>
            <person name="Nowell W R."/>
        </authorList>
    </citation>
    <scope>NUCLEOTIDE SEQUENCE</scope>
</reference>
<dbReference type="AlphaFoldDB" id="A0A813U7X6"/>
<dbReference type="Proteomes" id="UP000663864">
    <property type="component" value="Unassembled WGS sequence"/>
</dbReference>
<dbReference type="InterPro" id="IPR017452">
    <property type="entry name" value="GPCR_Rhodpsn_7TM"/>
</dbReference>
<proteinExistence type="predicted"/>
<feature type="domain" description="G-protein coupled receptors family 1 profile" evidence="6">
    <location>
        <begin position="1"/>
        <end position="238"/>
    </location>
</feature>
<dbReference type="GO" id="GO:0016020">
    <property type="term" value="C:membrane"/>
    <property type="evidence" value="ECO:0007669"/>
    <property type="project" value="UniProtKB-SubCell"/>
</dbReference>
<evidence type="ECO:0000256" key="5">
    <source>
        <dbReference type="SAM" id="Phobius"/>
    </source>
</evidence>
<feature type="transmembrane region" description="Helical" evidence="5">
    <location>
        <begin position="57"/>
        <end position="76"/>
    </location>
</feature>
<keyword evidence="2 5" id="KW-0812">Transmembrane</keyword>
<comment type="subcellular location">
    <subcellularLocation>
        <location evidence="1">Membrane</location>
    </subcellularLocation>
</comment>
<sequence>MVFTKSILRKNLYMICLIAVNIVHILYFYLGFLLIILAVGYDTELSIISIGFYRFRFYISFVLICCQSSCLILASIDRTLIISLNAETRKCNTRRLIVTSLISLILFFSVIEIHGLLFIEILQYESDYFVCFDQPGAYTTFLGYHALLVNGFVPSQLMVIFELWTVKNIRSVRHRISNPHITNTEYLTIGRPHIIQSKDKQLIRMLLVDIVTFIIFKFSVTILLIYQQITQYHQKSSE</sequence>
<feature type="transmembrane region" description="Helical" evidence="5">
    <location>
        <begin position="206"/>
        <end position="226"/>
    </location>
</feature>
<dbReference type="Proteomes" id="UP000663836">
    <property type="component" value="Unassembled WGS sequence"/>
</dbReference>
<dbReference type="EMBL" id="CAJOBD010002458">
    <property type="protein sequence ID" value="CAF3883595.1"/>
    <property type="molecule type" value="Genomic_DNA"/>
</dbReference>
<evidence type="ECO:0000313" key="7">
    <source>
        <dbReference type="EMBL" id="CAF0824948.1"/>
    </source>
</evidence>
<evidence type="ECO:0000259" key="6">
    <source>
        <dbReference type="PROSITE" id="PS50262"/>
    </source>
</evidence>